<dbReference type="InterPro" id="IPR007497">
    <property type="entry name" value="SIMPL/DUF541"/>
</dbReference>
<proteinExistence type="predicted"/>
<feature type="signal peptide" evidence="1">
    <location>
        <begin position="1"/>
        <end position="20"/>
    </location>
</feature>
<dbReference type="EMBL" id="JRGF01000004">
    <property type="protein sequence ID" value="KHE42405.1"/>
    <property type="molecule type" value="Genomic_DNA"/>
</dbReference>
<dbReference type="PANTHER" id="PTHR34387:SF1">
    <property type="entry name" value="PERIPLASMIC IMMUNOGENIC PROTEIN"/>
    <property type="match status" value="1"/>
</dbReference>
<gene>
    <name evidence="2" type="ORF">LG35_03995</name>
</gene>
<name>A0ABR4YJH1_9BACT</name>
<keyword evidence="1" id="KW-0732">Signal</keyword>
<evidence type="ECO:0008006" key="4">
    <source>
        <dbReference type="Google" id="ProtNLM"/>
    </source>
</evidence>
<feature type="chain" id="PRO_5047248100" description="SIMPL domain-containing protein" evidence="1">
    <location>
        <begin position="21"/>
        <end position="235"/>
    </location>
</feature>
<dbReference type="Gene3D" id="3.30.70.2970">
    <property type="entry name" value="Protein of unknown function (DUF541), domain 2"/>
    <property type="match status" value="1"/>
</dbReference>
<evidence type="ECO:0000256" key="1">
    <source>
        <dbReference type="SAM" id="SignalP"/>
    </source>
</evidence>
<sequence>MKKLLIMAAGLLMLSTAASAQQTEAYPSYIIVTGNAEREVTPDEIYVGITIDESDSRSGKVTVAEQERKMVAELKKLGIDVDKDLQVGDMSGDLKSYVLRRDRVQTQKNYVLKVSDAATLGKVFQALAAIDISRMNLIKATRSDLEQIKLELRAEAMKNARRSADTLAEAIGQKAGKAFMIIDNNYYGSGTVYFNDAMPVARSAKMEAAATDTGASLEFQDMKINCSVNVRFVLE</sequence>
<comment type="caution">
    <text evidence="2">The sequence shown here is derived from an EMBL/GenBank/DDBJ whole genome shotgun (WGS) entry which is preliminary data.</text>
</comment>
<dbReference type="InterPro" id="IPR052022">
    <property type="entry name" value="26kDa_periplasmic_antigen"/>
</dbReference>
<dbReference type="Proteomes" id="UP000030889">
    <property type="component" value="Unassembled WGS sequence"/>
</dbReference>
<accession>A0ABR4YJH1</accession>
<evidence type="ECO:0000313" key="3">
    <source>
        <dbReference type="Proteomes" id="UP000030889"/>
    </source>
</evidence>
<dbReference type="Gene3D" id="3.30.110.170">
    <property type="entry name" value="Protein of unknown function (DUF541), domain 1"/>
    <property type="match status" value="1"/>
</dbReference>
<keyword evidence="3" id="KW-1185">Reference proteome</keyword>
<evidence type="ECO:0000313" key="2">
    <source>
        <dbReference type="EMBL" id="KHE42405.1"/>
    </source>
</evidence>
<organism evidence="2 3">
    <name type="scientific">Alistipes inops</name>
    <dbReference type="NCBI Taxonomy" id="1501391"/>
    <lineage>
        <taxon>Bacteria</taxon>
        <taxon>Pseudomonadati</taxon>
        <taxon>Bacteroidota</taxon>
        <taxon>Bacteroidia</taxon>
        <taxon>Bacteroidales</taxon>
        <taxon>Rikenellaceae</taxon>
        <taxon>Alistipes</taxon>
    </lineage>
</organism>
<dbReference type="PANTHER" id="PTHR34387">
    <property type="entry name" value="SLR1258 PROTEIN"/>
    <property type="match status" value="1"/>
</dbReference>
<dbReference type="Pfam" id="PF04402">
    <property type="entry name" value="SIMPL"/>
    <property type="match status" value="1"/>
</dbReference>
<reference evidence="2 3" key="1">
    <citation type="submission" date="2014-09" db="EMBL/GenBank/DDBJ databases">
        <title>Alistipes sp. 627, sp. nov., a novel member of the family Rikenellaceae isolated from human faeces.</title>
        <authorList>
            <person name="Shkoporov A.N."/>
            <person name="Chaplin A.V."/>
            <person name="Motuzova O.V."/>
            <person name="Kafarskaia L.I."/>
            <person name="Khokhlova E.V."/>
            <person name="Efimov B.A."/>
        </authorList>
    </citation>
    <scope>NUCLEOTIDE SEQUENCE [LARGE SCALE GENOMIC DNA]</scope>
    <source>
        <strain evidence="2 3">627</strain>
    </source>
</reference>
<dbReference type="RefSeq" id="WP_022064312.1">
    <property type="nucleotide sequence ID" value="NZ_JRGF01000004.1"/>
</dbReference>
<protein>
    <recommendedName>
        <fullName evidence="4">SIMPL domain-containing protein</fullName>
    </recommendedName>
</protein>